<gene>
    <name evidence="1" type="ORF">SAMN02910280_1622</name>
</gene>
<organism evidence="1 2">
    <name type="scientific">Ruminococcus flavefaciens</name>
    <dbReference type="NCBI Taxonomy" id="1265"/>
    <lineage>
        <taxon>Bacteria</taxon>
        <taxon>Bacillati</taxon>
        <taxon>Bacillota</taxon>
        <taxon>Clostridia</taxon>
        <taxon>Eubacteriales</taxon>
        <taxon>Oscillospiraceae</taxon>
        <taxon>Ruminococcus</taxon>
    </lineage>
</organism>
<evidence type="ECO:0000313" key="2">
    <source>
        <dbReference type="Proteomes" id="UP000183461"/>
    </source>
</evidence>
<evidence type="ECO:0000313" key="1">
    <source>
        <dbReference type="EMBL" id="SFW29401.1"/>
    </source>
</evidence>
<name>A0A1K1N271_RUMFL</name>
<accession>A0A1K1N271</accession>
<dbReference type="RefSeq" id="WP_081367816.1">
    <property type="nucleotide sequence ID" value="NZ_FPIP01000003.1"/>
</dbReference>
<dbReference type="AlphaFoldDB" id="A0A1K1N271"/>
<reference evidence="1 2" key="1">
    <citation type="submission" date="2016-11" db="EMBL/GenBank/DDBJ databases">
        <authorList>
            <person name="Jaros S."/>
            <person name="Januszkiewicz K."/>
            <person name="Wedrychowicz H."/>
        </authorList>
    </citation>
    <scope>NUCLEOTIDE SEQUENCE [LARGE SCALE GENOMIC DNA]</scope>
    <source>
        <strain evidence="1 2">YL228</strain>
    </source>
</reference>
<protein>
    <recommendedName>
        <fullName evidence="3">Dam-replacing family protein</fullName>
    </recommendedName>
</protein>
<proteinExistence type="predicted"/>
<sequence length="76" mass="8952">MEKITLNELKMHSRKEILTFLKKLWNGESAPCPLCENSLELLHKKAKKSDCDWQCKTCDKVFRTLDLLDELNEKMP</sequence>
<dbReference type="Proteomes" id="UP000183461">
    <property type="component" value="Unassembled WGS sequence"/>
</dbReference>
<evidence type="ECO:0008006" key="3">
    <source>
        <dbReference type="Google" id="ProtNLM"/>
    </source>
</evidence>
<dbReference type="EMBL" id="FPIP01000003">
    <property type="protein sequence ID" value="SFW29401.1"/>
    <property type="molecule type" value="Genomic_DNA"/>
</dbReference>